<proteinExistence type="predicted"/>
<dbReference type="AlphaFoldDB" id="A0A1G2MU81"/>
<sequence>MRILFITQKIDKRDAVLGFVHGWLHAFSRCFEKITAVCLEKGEYDLPTNVEVFSLGKEKKVSRLGYLLNFYKIIWRERKKYDAVFVHMNPEYVILGWLFWKLSGKKVVLWYNHTFGDWRARLAFLLADTICHTSPYAFSAGRKESVRMPAGVDTDLFEARGSLSRKENSILSLGRISPVKKIDILLQACLLLQKEAVSFFLDIVGKAPEHDSLYERKVKELALPLLSSGKAVFRGEVSNSEAPKLFSESVISINLTPKGNYDKTVIEAMASGAIPIVSSIAFKELIPDELICKENDPKDLAEKIKMVFGWGDERRRNAAAAFRRLATERESLSKLTEKLVELFENLTPHSR</sequence>
<organism evidence="2 3">
    <name type="scientific">Candidatus Taylorbacteria bacterium RIFCSPHIGHO2_02_FULL_45_35</name>
    <dbReference type="NCBI Taxonomy" id="1802311"/>
    <lineage>
        <taxon>Bacteria</taxon>
        <taxon>Candidatus Tayloriibacteriota</taxon>
    </lineage>
</organism>
<accession>A0A1G2MU81</accession>
<comment type="caution">
    <text evidence="2">The sequence shown here is derived from an EMBL/GenBank/DDBJ whole genome shotgun (WGS) entry which is preliminary data.</text>
</comment>
<feature type="domain" description="Glycosyl transferase family 1" evidence="1">
    <location>
        <begin position="163"/>
        <end position="315"/>
    </location>
</feature>
<dbReference type="PANTHER" id="PTHR12526:SF637">
    <property type="entry name" value="GLYCOSYLTRANSFERASE EPSF-RELATED"/>
    <property type="match status" value="1"/>
</dbReference>
<dbReference type="Pfam" id="PF00534">
    <property type="entry name" value="Glycos_transf_1"/>
    <property type="match status" value="1"/>
</dbReference>
<dbReference type="CDD" id="cd03801">
    <property type="entry name" value="GT4_PimA-like"/>
    <property type="match status" value="1"/>
</dbReference>
<dbReference type="Proteomes" id="UP000177943">
    <property type="component" value="Unassembled WGS sequence"/>
</dbReference>
<protein>
    <recommendedName>
        <fullName evidence="1">Glycosyl transferase family 1 domain-containing protein</fullName>
    </recommendedName>
</protein>
<dbReference type="PANTHER" id="PTHR12526">
    <property type="entry name" value="GLYCOSYLTRANSFERASE"/>
    <property type="match status" value="1"/>
</dbReference>
<evidence type="ECO:0000259" key="1">
    <source>
        <dbReference type="Pfam" id="PF00534"/>
    </source>
</evidence>
<name>A0A1G2MU81_9BACT</name>
<dbReference type="EMBL" id="MHRP01000013">
    <property type="protein sequence ID" value="OHA27393.1"/>
    <property type="molecule type" value="Genomic_DNA"/>
</dbReference>
<gene>
    <name evidence="2" type="ORF">A3D56_03825</name>
</gene>
<dbReference type="InterPro" id="IPR001296">
    <property type="entry name" value="Glyco_trans_1"/>
</dbReference>
<evidence type="ECO:0000313" key="3">
    <source>
        <dbReference type="Proteomes" id="UP000177943"/>
    </source>
</evidence>
<dbReference type="Gene3D" id="3.40.50.2000">
    <property type="entry name" value="Glycogen Phosphorylase B"/>
    <property type="match status" value="2"/>
</dbReference>
<evidence type="ECO:0000313" key="2">
    <source>
        <dbReference type="EMBL" id="OHA27393.1"/>
    </source>
</evidence>
<dbReference type="SUPFAM" id="SSF53756">
    <property type="entry name" value="UDP-Glycosyltransferase/glycogen phosphorylase"/>
    <property type="match status" value="1"/>
</dbReference>
<reference evidence="2 3" key="1">
    <citation type="journal article" date="2016" name="Nat. Commun.">
        <title>Thousands of microbial genomes shed light on interconnected biogeochemical processes in an aquifer system.</title>
        <authorList>
            <person name="Anantharaman K."/>
            <person name="Brown C.T."/>
            <person name="Hug L.A."/>
            <person name="Sharon I."/>
            <person name="Castelle C.J."/>
            <person name="Probst A.J."/>
            <person name="Thomas B.C."/>
            <person name="Singh A."/>
            <person name="Wilkins M.J."/>
            <person name="Karaoz U."/>
            <person name="Brodie E.L."/>
            <person name="Williams K.H."/>
            <person name="Hubbard S.S."/>
            <person name="Banfield J.F."/>
        </authorList>
    </citation>
    <scope>NUCLEOTIDE SEQUENCE [LARGE SCALE GENOMIC DNA]</scope>
</reference>